<dbReference type="InterPro" id="IPR036526">
    <property type="entry name" value="C-N_Hydrolase_sf"/>
</dbReference>
<accession>A0A5B8RAY8</accession>
<dbReference type="Pfam" id="PF00795">
    <property type="entry name" value="CN_hydrolase"/>
    <property type="match status" value="1"/>
</dbReference>
<dbReference type="EMBL" id="MN079095">
    <property type="protein sequence ID" value="QEA05108.1"/>
    <property type="molecule type" value="Genomic_DNA"/>
</dbReference>
<evidence type="ECO:0000259" key="2">
    <source>
        <dbReference type="PROSITE" id="PS50263"/>
    </source>
</evidence>
<sequence>MIEPYNCVGLVPTVRGIRKRADIMTNIEHIRHLTKAASWLSSLDIPVRLLVLPEGALQGFNDEVLDLDHVAFARECAIDIPGPETRALGELAREYDCYVMAQAKARHPDWKDRFFNVGFVIDPDGEVILRHYKLANLYPVEHGLTPSDIFDWWVETYGRNLQAFWPVVDTDIGRLGIMMANEASYPENGRGLAMNGCEVAYRASFPHPHTGNDFFEISSRARALENNMYVVAPNMGTYYLFDDSDLPIDTFGGRSHIVNHRGAVVGRQDYGAGSTYLAGVIDIEQLRHHREKAQVSNWLKDVRSELARVIYDSDVYPSNLYMDRAPMDHAEYRHEVIDHQVGLMKERGIWKDSVYRGGE</sequence>
<dbReference type="PANTHER" id="PTHR43674:SF16">
    <property type="entry name" value="CARBON-NITROGEN FAMILY, PUTATIVE (AFU_ORTHOLOGUE AFUA_5G02350)-RELATED"/>
    <property type="match status" value="1"/>
</dbReference>
<dbReference type="InterPro" id="IPR050345">
    <property type="entry name" value="Aliph_Amidase/BUP"/>
</dbReference>
<dbReference type="InterPro" id="IPR003010">
    <property type="entry name" value="C-N_Hydrolase"/>
</dbReference>
<gene>
    <name evidence="3" type="primary">amiF</name>
    <name evidence="3" type="ORF">KBTEX_01427</name>
</gene>
<proteinExistence type="predicted"/>
<dbReference type="PROSITE" id="PS50263">
    <property type="entry name" value="CN_HYDROLASE"/>
    <property type="match status" value="1"/>
</dbReference>
<dbReference type="SUPFAM" id="SSF56317">
    <property type="entry name" value="Carbon-nitrogen hydrolase"/>
    <property type="match status" value="1"/>
</dbReference>
<feature type="domain" description="CN hydrolase" evidence="2">
    <location>
        <begin position="6"/>
        <end position="288"/>
    </location>
</feature>
<dbReference type="PANTHER" id="PTHR43674">
    <property type="entry name" value="NITRILASE C965.09-RELATED"/>
    <property type="match status" value="1"/>
</dbReference>
<dbReference type="AlphaFoldDB" id="A0A5B8RAY8"/>
<reference evidence="3" key="1">
    <citation type="submission" date="2019-06" db="EMBL/GenBank/DDBJ databases">
        <authorList>
            <person name="Murdoch R.W."/>
            <person name="Fathepure B."/>
        </authorList>
    </citation>
    <scope>NUCLEOTIDE SEQUENCE</scope>
</reference>
<keyword evidence="1 3" id="KW-0378">Hydrolase</keyword>
<protein>
    <submittedName>
        <fullName evidence="3">Formamidase</fullName>
        <ecNumber evidence="3">3.5.1.49</ecNumber>
    </submittedName>
</protein>
<dbReference type="GO" id="GO:0004328">
    <property type="term" value="F:formamidase activity"/>
    <property type="evidence" value="ECO:0007669"/>
    <property type="project" value="UniProtKB-EC"/>
</dbReference>
<dbReference type="EC" id="3.5.1.49" evidence="3"/>
<evidence type="ECO:0000256" key="1">
    <source>
        <dbReference type="ARBA" id="ARBA00022801"/>
    </source>
</evidence>
<organism evidence="3">
    <name type="scientific">uncultured organism</name>
    <dbReference type="NCBI Taxonomy" id="155900"/>
    <lineage>
        <taxon>unclassified sequences</taxon>
        <taxon>environmental samples</taxon>
    </lineage>
</organism>
<evidence type="ECO:0000313" key="3">
    <source>
        <dbReference type="EMBL" id="QEA05108.1"/>
    </source>
</evidence>
<name>A0A5B8RAY8_9ZZZZ</name>
<dbReference type="Gene3D" id="3.60.110.10">
    <property type="entry name" value="Carbon-nitrogen hydrolase"/>
    <property type="match status" value="1"/>
</dbReference>